<dbReference type="EMBL" id="OV651814">
    <property type="protein sequence ID" value="CAH1106622.1"/>
    <property type="molecule type" value="Genomic_DNA"/>
</dbReference>
<organism evidence="1 2">
    <name type="scientific">Psylliodes chrysocephalus</name>
    <dbReference type="NCBI Taxonomy" id="3402493"/>
    <lineage>
        <taxon>Eukaryota</taxon>
        <taxon>Metazoa</taxon>
        <taxon>Ecdysozoa</taxon>
        <taxon>Arthropoda</taxon>
        <taxon>Hexapoda</taxon>
        <taxon>Insecta</taxon>
        <taxon>Pterygota</taxon>
        <taxon>Neoptera</taxon>
        <taxon>Endopterygota</taxon>
        <taxon>Coleoptera</taxon>
        <taxon>Polyphaga</taxon>
        <taxon>Cucujiformia</taxon>
        <taxon>Chrysomeloidea</taxon>
        <taxon>Chrysomelidae</taxon>
        <taxon>Galerucinae</taxon>
        <taxon>Alticini</taxon>
        <taxon>Psylliodes</taxon>
    </lineage>
</organism>
<protein>
    <submittedName>
        <fullName evidence="1">Uncharacterized protein</fullName>
    </submittedName>
</protein>
<sequence>MSPKRSLSLRERYICALGLRLNVILKDTENIPSEIKEELLTHLSDAVRLFTNLFHRLTMSRRNCILLLLSENIKEVVEKSHPTDLLFGDNLSEHVKSAKHIVSLSKALCPAPKNLTAVRKCQKKEGGTTY</sequence>
<keyword evidence="2" id="KW-1185">Reference proteome</keyword>
<dbReference type="AlphaFoldDB" id="A0A9P0CXR9"/>
<accession>A0A9P0CXR9</accession>
<dbReference type="OrthoDB" id="6775330at2759"/>
<evidence type="ECO:0000313" key="2">
    <source>
        <dbReference type="Proteomes" id="UP001153636"/>
    </source>
</evidence>
<evidence type="ECO:0000313" key="1">
    <source>
        <dbReference type="EMBL" id="CAH1106622.1"/>
    </source>
</evidence>
<reference evidence="1" key="1">
    <citation type="submission" date="2022-01" db="EMBL/GenBank/DDBJ databases">
        <authorList>
            <person name="King R."/>
        </authorList>
    </citation>
    <scope>NUCLEOTIDE SEQUENCE</scope>
</reference>
<dbReference type="Proteomes" id="UP001153636">
    <property type="component" value="Chromosome 2"/>
</dbReference>
<name>A0A9P0CXR9_9CUCU</name>
<proteinExistence type="predicted"/>
<gene>
    <name evidence="1" type="ORF">PSYICH_LOCUS6621</name>
</gene>